<dbReference type="AlphaFoldDB" id="A0AAV9UPT8"/>
<dbReference type="InterPro" id="IPR025204">
    <property type="entry name" value="CENP-L"/>
</dbReference>
<keyword evidence="2" id="KW-1185">Reference proteome</keyword>
<name>A0AAV9UPT8_9PEZI</name>
<gene>
    <name evidence="1" type="ORF">TWF696_006767</name>
</gene>
<comment type="caution">
    <text evidence="1">The sequence shown here is derived from an EMBL/GenBank/DDBJ whole genome shotgun (WGS) entry which is preliminary data.</text>
</comment>
<dbReference type="Pfam" id="PF13092">
    <property type="entry name" value="CENP-L"/>
    <property type="match status" value="1"/>
</dbReference>
<accession>A0AAV9UPT8</accession>
<dbReference type="Proteomes" id="UP001375240">
    <property type="component" value="Unassembled WGS sequence"/>
</dbReference>
<reference evidence="1 2" key="1">
    <citation type="submission" date="2019-10" db="EMBL/GenBank/DDBJ databases">
        <authorList>
            <person name="Palmer J.M."/>
        </authorList>
    </citation>
    <scope>NUCLEOTIDE SEQUENCE [LARGE SCALE GENOMIC DNA]</scope>
    <source>
        <strain evidence="1 2">TWF696</strain>
    </source>
</reference>
<evidence type="ECO:0000313" key="2">
    <source>
        <dbReference type="Proteomes" id="UP001375240"/>
    </source>
</evidence>
<evidence type="ECO:0000313" key="1">
    <source>
        <dbReference type="EMBL" id="KAK6346647.1"/>
    </source>
</evidence>
<organism evidence="1 2">
    <name type="scientific">Orbilia brochopaga</name>
    <dbReference type="NCBI Taxonomy" id="3140254"/>
    <lineage>
        <taxon>Eukaryota</taxon>
        <taxon>Fungi</taxon>
        <taxon>Dikarya</taxon>
        <taxon>Ascomycota</taxon>
        <taxon>Pezizomycotina</taxon>
        <taxon>Orbiliomycetes</taxon>
        <taxon>Orbiliales</taxon>
        <taxon>Orbiliaceae</taxon>
        <taxon>Orbilia</taxon>
    </lineage>
</organism>
<protein>
    <submittedName>
        <fullName evidence="1">Uncharacterized protein</fullName>
    </submittedName>
</protein>
<dbReference type="EMBL" id="JAVHNQ010000005">
    <property type="protein sequence ID" value="KAK6346647.1"/>
    <property type="molecule type" value="Genomic_DNA"/>
</dbReference>
<sequence length="345" mass="38094">MSSDDIDPASLFYNTSFNLHKVTPLNLNGSFASPSNLKSYSTRLTNVLRGDVLRGVRVADPTEADATSRTGNLNRVEFSVIQIPGSDRELEAIAAIFRFEKITYSAYLVRNSSPDAEAQIGASSSRRASLRSAATQTNQTNYYPLLLTRTPGWLQSRFIEFLTENFDCHVSNLRLPGGFIMSAVEQHLDRCLPPGSAIASLSKNIQLSLEPPQLPVKDGQDAQKPAKLQTLKTISMTFLRTDIPGMMHKGRELKSKEEEGGLREERGPFELALSLYAYEHMGMLIEKLKVQRATCGEFIMGVTADGSGKCKFFPPEPVADIERSTGSERPKSWDGLVRSLVELAT</sequence>
<proteinExistence type="predicted"/>